<evidence type="ECO:0000313" key="2">
    <source>
        <dbReference type="Proteomes" id="UP000703893"/>
    </source>
</evidence>
<dbReference type="EMBL" id="VGJX01000066">
    <property type="protein sequence ID" value="MBM3273870.1"/>
    <property type="molecule type" value="Genomic_DNA"/>
</dbReference>
<proteinExistence type="predicted"/>
<dbReference type="Proteomes" id="UP000703893">
    <property type="component" value="Unassembled WGS sequence"/>
</dbReference>
<accession>A0A937X479</accession>
<protein>
    <submittedName>
        <fullName evidence="1">Uncharacterized protein</fullName>
    </submittedName>
</protein>
<name>A0A937X479_9BACT</name>
<reference evidence="1 2" key="1">
    <citation type="submission" date="2019-03" db="EMBL/GenBank/DDBJ databases">
        <title>Lake Tanganyika Metagenome-Assembled Genomes (MAGs).</title>
        <authorList>
            <person name="Tran P."/>
        </authorList>
    </citation>
    <scope>NUCLEOTIDE SEQUENCE [LARGE SCALE GENOMIC DNA]</scope>
    <source>
        <strain evidence="1">K_DeepCast_65m_m2_236</strain>
    </source>
</reference>
<comment type="caution">
    <text evidence="1">The sequence shown here is derived from an EMBL/GenBank/DDBJ whole genome shotgun (WGS) entry which is preliminary data.</text>
</comment>
<organism evidence="1 2">
    <name type="scientific">Candidatus Tanganyikabacteria bacterium</name>
    <dbReference type="NCBI Taxonomy" id="2961651"/>
    <lineage>
        <taxon>Bacteria</taxon>
        <taxon>Bacillati</taxon>
        <taxon>Candidatus Sericytochromatia</taxon>
        <taxon>Candidatus Tanganyikabacteria</taxon>
    </lineage>
</organism>
<dbReference type="AlphaFoldDB" id="A0A937X479"/>
<gene>
    <name evidence="1" type="ORF">FJZ00_01860</name>
</gene>
<evidence type="ECO:0000313" key="1">
    <source>
        <dbReference type="EMBL" id="MBM3273870.1"/>
    </source>
</evidence>
<sequence>MTTATPGISAFATERRNHAGSPVCGVLVYGNETIAWRIDLEEIPSSWTEKASARVRLPWCWVSFWGGQPMSWWMRHAMTIGDHVRGLAWSHNGREK</sequence>